<reference evidence="13" key="1">
    <citation type="submission" date="2015-12" db="EMBL/GenBank/DDBJ databases">
        <title>Update maize B73 reference genome by single molecule sequencing technologies.</title>
        <authorList>
            <consortium name="Maize Genome Sequencing Project"/>
            <person name="Ware D."/>
        </authorList>
    </citation>
    <scope>NUCLEOTIDE SEQUENCE [LARGE SCALE GENOMIC DNA]</scope>
    <source>
        <strain evidence="13">cv. B73</strain>
    </source>
</reference>
<evidence type="ECO:0000256" key="3">
    <source>
        <dbReference type="ARBA" id="ARBA00022729"/>
    </source>
</evidence>
<feature type="compositionally biased region" description="Basic and acidic residues" evidence="8">
    <location>
        <begin position="47"/>
        <end position="58"/>
    </location>
</feature>
<dbReference type="InterPro" id="IPR015500">
    <property type="entry name" value="Peptidase_S8_subtilisin-rel"/>
</dbReference>
<keyword evidence="13" id="KW-1185">Reference proteome</keyword>
<evidence type="ECO:0000256" key="4">
    <source>
        <dbReference type="ARBA" id="ARBA00022801"/>
    </source>
</evidence>
<protein>
    <submittedName>
        <fullName evidence="12">Uncharacterized protein</fullName>
    </submittedName>
</protein>
<dbReference type="InterPro" id="IPR036852">
    <property type="entry name" value="Peptidase_S8/S53_dom_sf"/>
</dbReference>
<dbReference type="Pfam" id="PF05922">
    <property type="entry name" value="Inhibitor_I9"/>
    <property type="match status" value="1"/>
</dbReference>
<feature type="active site" description="Charge relay system" evidence="6 7">
    <location>
        <position position="197"/>
    </location>
</feature>
<dbReference type="GO" id="GO:0005576">
    <property type="term" value="C:extracellular region"/>
    <property type="evidence" value="ECO:0000318"/>
    <property type="project" value="GO_Central"/>
</dbReference>
<feature type="active site" description="Charge relay system" evidence="6 7">
    <location>
        <position position="556"/>
    </location>
</feature>
<proteinExistence type="inferred from homology"/>
<keyword evidence="3 9" id="KW-0732">Signal</keyword>
<evidence type="ECO:0000313" key="13">
    <source>
        <dbReference type="Proteomes" id="UP000007305"/>
    </source>
</evidence>
<evidence type="ECO:0000256" key="9">
    <source>
        <dbReference type="SAM" id="SignalP"/>
    </source>
</evidence>
<dbReference type="SUPFAM" id="SSF52743">
    <property type="entry name" value="Subtilisin-like"/>
    <property type="match status" value="1"/>
</dbReference>
<dbReference type="Gene3D" id="3.50.30.30">
    <property type="match status" value="1"/>
</dbReference>
<reference evidence="12" key="2">
    <citation type="submission" date="2019-07" db="EMBL/GenBank/DDBJ databases">
        <authorList>
            <person name="Seetharam A."/>
            <person name="Woodhouse M."/>
            <person name="Cannon E."/>
        </authorList>
    </citation>
    <scope>NUCLEOTIDE SEQUENCE [LARGE SCALE GENOMIC DNA]</scope>
    <source>
        <strain evidence="12">cv. B73</strain>
    </source>
</reference>
<dbReference type="PRINTS" id="PR00723">
    <property type="entry name" value="SUBTILISIN"/>
</dbReference>
<sequence length="582" mass="61643">MGTALKALTLRVVVLAACFFLGSLIHASEVISDGGSEKQQVSPHSHQMRETTCDAHSSDETPQYIRGFILHAVRARVQVYIVYMGHQQHEPSSDELAAGGFSAAKAAHHRLLNQVLGHGSDATDRMIYSYTRSINGFSARLTDDEKDKLSGKEGVVSVFPSRTYRLQTTRSWDFLGFPETARRSLPTEAEVIVGMIDTGMWPDSPSFSDEGFGPPPSRWKGACHNFTCNNKIIGARAYRQGHTGLSLVDTVGHGSHTASTVAGRVVEGVGLAGLAAGEDMLAAFDDAAADDVDLISFSIRIALPFPYFEDAAAIEAFHAMRRGVRTSAAAGNSALDGGRVDNVAPWILSVAASSTDRRLVGKLVLGNGKTIAGASVNIFPKLKKAPLVVSTPLHGCSQKYRAPLVLLITGRKSREDVQVLFDQAKAQSPGWPNCIPLVLPMNINGSCEPESLVGQSYKGEIFLCASGGDGTGPLLAGAAGAVIVNGEPDVAFLLPLPVLTISDDQFAKNHGLCQQNTPDLSAPGIDILAAWTPLSPVSGNLKDSRFAAYSIISGTSMACPHATGVAAYVKTSSPSTPTGHRR</sequence>
<dbReference type="PROSITE" id="PS00138">
    <property type="entry name" value="SUBTILASE_SER"/>
    <property type="match status" value="1"/>
</dbReference>
<evidence type="ECO:0000259" key="10">
    <source>
        <dbReference type="Pfam" id="PF00082"/>
    </source>
</evidence>
<dbReference type="GO" id="GO:0004252">
    <property type="term" value="F:serine-type endopeptidase activity"/>
    <property type="evidence" value="ECO:0000318"/>
    <property type="project" value="GO_Central"/>
</dbReference>
<feature type="domain" description="Peptidase S8/S53" evidence="10">
    <location>
        <begin position="190"/>
        <end position="575"/>
    </location>
</feature>
<dbReference type="GO" id="GO:0006508">
    <property type="term" value="P:proteolysis"/>
    <property type="evidence" value="ECO:0007669"/>
    <property type="project" value="UniProtKB-KW"/>
</dbReference>
<dbReference type="PANTHER" id="PTHR10795">
    <property type="entry name" value="PROPROTEIN CONVERTASE SUBTILISIN/KEXIN"/>
    <property type="match status" value="1"/>
</dbReference>
<dbReference type="PROSITE" id="PS51892">
    <property type="entry name" value="SUBTILASE"/>
    <property type="match status" value="1"/>
</dbReference>
<dbReference type="EnsemblPlants" id="Zm00001eb317250_T001">
    <property type="protein sequence ID" value="Zm00001eb317250_P001"/>
    <property type="gene ID" value="Zm00001eb317250"/>
</dbReference>
<feature type="signal peptide" evidence="9">
    <location>
        <begin position="1"/>
        <end position="27"/>
    </location>
</feature>
<evidence type="ECO:0000259" key="11">
    <source>
        <dbReference type="Pfam" id="PF05922"/>
    </source>
</evidence>
<dbReference type="Gene3D" id="3.40.50.200">
    <property type="entry name" value="Peptidase S8/S53 domain"/>
    <property type="match status" value="3"/>
</dbReference>
<keyword evidence="5 7" id="KW-0720">Serine protease</keyword>
<evidence type="ECO:0000256" key="6">
    <source>
        <dbReference type="PIRSR" id="PIRSR615500-1"/>
    </source>
</evidence>
<organism evidence="12 13">
    <name type="scientific">Zea mays</name>
    <name type="common">Maize</name>
    <dbReference type="NCBI Taxonomy" id="4577"/>
    <lineage>
        <taxon>Eukaryota</taxon>
        <taxon>Viridiplantae</taxon>
        <taxon>Streptophyta</taxon>
        <taxon>Embryophyta</taxon>
        <taxon>Tracheophyta</taxon>
        <taxon>Spermatophyta</taxon>
        <taxon>Magnoliopsida</taxon>
        <taxon>Liliopsida</taxon>
        <taxon>Poales</taxon>
        <taxon>Poaceae</taxon>
        <taxon>PACMAD clade</taxon>
        <taxon>Panicoideae</taxon>
        <taxon>Andropogonodae</taxon>
        <taxon>Andropogoneae</taxon>
        <taxon>Tripsacinae</taxon>
        <taxon>Zea</taxon>
    </lineage>
</organism>
<dbReference type="InterPro" id="IPR010259">
    <property type="entry name" value="S8pro/Inhibitor_I9"/>
</dbReference>
<dbReference type="InterPro" id="IPR045051">
    <property type="entry name" value="SBT"/>
</dbReference>
<feature type="domain" description="Inhibitor I9" evidence="11">
    <location>
        <begin position="79"/>
        <end position="167"/>
    </location>
</feature>
<dbReference type="InterPro" id="IPR037045">
    <property type="entry name" value="S8pro/Inhibitor_I9_sf"/>
</dbReference>
<comment type="similarity">
    <text evidence="1 7">Belongs to the peptidase S8 family.</text>
</comment>
<evidence type="ECO:0000256" key="7">
    <source>
        <dbReference type="PROSITE-ProRule" id="PRU01240"/>
    </source>
</evidence>
<dbReference type="Gene3D" id="3.30.70.80">
    <property type="entry name" value="Peptidase S8 propeptide/proteinase inhibitor I9"/>
    <property type="match status" value="1"/>
</dbReference>
<dbReference type="InParanoid" id="A0A804QDE9"/>
<evidence type="ECO:0000256" key="1">
    <source>
        <dbReference type="ARBA" id="ARBA00011073"/>
    </source>
</evidence>
<dbReference type="Proteomes" id="UP000007305">
    <property type="component" value="Chromosome 7"/>
</dbReference>
<dbReference type="InterPro" id="IPR000209">
    <property type="entry name" value="Peptidase_S8/S53_dom"/>
</dbReference>
<evidence type="ECO:0000256" key="2">
    <source>
        <dbReference type="ARBA" id="ARBA00022670"/>
    </source>
</evidence>
<reference evidence="12" key="3">
    <citation type="submission" date="2021-05" db="UniProtKB">
        <authorList>
            <consortium name="EnsemblPlants"/>
        </authorList>
    </citation>
    <scope>IDENTIFICATION</scope>
    <source>
        <strain evidence="12">cv. B73</strain>
    </source>
</reference>
<name>A0A804QDE9_MAIZE</name>
<feature type="region of interest" description="Disordered" evidence="8">
    <location>
        <begin position="35"/>
        <end position="58"/>
    </location>
</feature>
<dbReference type="InterPro" id="IPR023828">
    <property type="entry name" value="Peptidase_S8_Ser-AS"/>
</dbReference>
<evidence type="ECO:0000313" key="12">
    <source>
        <dbReference type="EnsemblPlants" id="Zm00001eb317250_P001"/>
    </source>
</evidence>
<feature type="chain" id="PRO_5032795440" evidence="9">
    <location>
        <begin position="28"/>
        <end position="582"/>
    </location>
</feature>
<evidence type="ECO:0000256" key="8">
    <source>
        <dbReference type="SAM" id="MobiDB-lite"/>
    </source>
</evidence>
<evidence type="ECO:0000256" key="5">
    <source>
        <dbReference type="ARBA" id="ARBA00022825"/>
    </source>
</evidence>
<keyword evidence="4 7" id="KW-0378">Hydrolase</keyword>
<dbReference type="Pfam" id="PF00082">
    <property type="entry name" value="Peptidase_S8"/>
    <property type="match status" value="1"/>
</dbReference>
<accession>A0A804QDE9</accession>
<feature type="active site" description="Charge relay system" evidence="6 7">
    <location>
        <position position="253"/>
    </location>
</feature>
<dbReference type="Gramene" id="Zm00001eb317250_T001">
    <property type="protein sequence ID" value="Zm00001eb317250_P001"/>
    <property type="gene ID" value="Zm00001eb317250"/>
</dbReference>
<dbReference type="AlphaFoldDB" id="A0A804QDE9"/>
<dbReference type="FunFam" id="3.30.70.80:FF:000002">
    <property type="entry name" value="Subtilisin-like protease SBT5.3"/>
    <property type="match status" value="1"/>
</dbReference>
<keyword evidence="2 7" id="KW-0645">Protease</keyword>